<evidence type="ECO:0000313" key="2">
    <source>
        <dbReference type="EMBL" id="UWP86417.1"/>
    </source>
</evidence>
<keyword evidence="2" id="KW-0808">Transferase</keyword>
<reference evidence="2" key="1">
    <citation type="submission" date="2021-04" db="EMBL/GenBank/DDBJ databases">
        <authorList>
            <person name="Hartkoorn R.C."/>
            <person name="Beaudoing E."/>
            <person name="Hot D."/>
        </authorList>
    </citation>
    <scope>NUCLEOTIDE SEQUENCE</scope>
    <source>
        <strain evidence="2">NRRL B-16292</strain>
    </source>
</reference>
<dbReference type="EC" id="2.3.1.-" evidence="2"/>
<sequence>MEGTFHDDLRDFWRLAGPVYEADPVRHTVALSVLAAERARPNDSPFPVMQFFTFQVAAEAVGAAFRTPPRPLHVSGIPLQYIPEIVSRWHATDPGLTGVTGPRAIAEAFAIEWTRITGTQSRTVTDQMLYRLGELAPPASVPGRPRLADPDDLPLLTGYRQGFDRDTHTRSRRSTEVVKADIAWWLDLGYGFVLWEVDGEPVSLAVARSPVLEMSRIAVVYTPPEARGHGYASAATASAARWAIDAGAEHVLLHTDLANPTSNAIYQRIGFRPVDDCVELEFTEAKVAKATDSSG</sequence>
<dbReference type="GO" id="GO:0016746">
    <property type="term" value="F:acyltransferase activity"/>
    <property type="evidence" value="ECO:0007669"/>
    <property type="project" value="UniProtKB-KW"/>
</dbReference>
<dbReference type="PROSITE" id="PS51186">
    <property type="entry name" value="GNAT"/>
    <property type="match status" value="1"/>
</dbReference>
<dbReference type="SUPFAM" id="SSF55729">
    <property type="entry name" value="Acyl-CoA N-acyltransferases (Nat)"/>
    <property type="match status" value="1"/>
</dbReference>
<evidence type="ECO:0000259" key="1">
    <source>
        <dbReference type="PROSITE" id="PS51186"/>
    </source>
</evidence>
<keyword evidence="3" id="KW-1185">Reference proteome</keyword>
<gene>
    <name evidence="2" type="ORF">Dfulv_20110</name>
</gene>
<organism evidence="2 3">
    <name type="scientific">Dactylosporangium fulvum</name>
    <dbReference type="NCBI Taxonomy" id="53359"/>
    <lineage>
        <taxon>Bacteria</taxon>
        <taxon>Bacillati</taxon>
        <taxon>Actinomycetota</taxon>
        <taxon>Actinomycetes</taxon>
        <taxon>Micromonosporales</taxon>
        <taxon>Micromonosporaceae</taxon>
        <taxon>Dactylosporangium</taxon>
    </lineage>
</organism>
<dbReference type="Gene3D" id="3.40.630.30">
    <property type="match status" value="1"/>
</dbReference>
<dbReference type="Pfam" id="PF00583">
    <property type="entry name" value="Acetyltransf_1"/>
    <property type="match status" value="1"/>
</dbReference>
<feature type="domain" description="N-acetyltransferase" evidence="1">
    <location>
        <begin position="143"/>
        <end position="293"/>
    </location>
</feature>
<name>A0ABY5W969_9ACTN</name>
<evidence type="ECO:0000313" key="3">
    <source>
        <dbReference type="Proteomes" id="UP001059617"/>
    </source>
</evidence>
<protein>
    <submittedName>
        <fullName evidence="2">GNAT family N-acetyltransferase</fullName>
        <ecNumber evidence="2">2.3.1.-</ecNumber>
    </submittedName>
</protein>
<dbReference type="RefSeq" id="WP_259865574.1">
    <property type="nucleotide sequence ID" value="NZ_CP073720.1"/>
</dbReference>
<keyword evidence="2" id="KW-0012">Acyltransferase</keyword>
<dbReference type="InterPro" id="IPR000182">
    <property type="entry name" value="GNAT_dom"/>
</dbReference>
<accession>A0ABY5W969</accession>
<dbReference type="EMBL" id="CP073720">
    <property type="protein sequence ID" value="UWP86417.1"/>
    <property type="molecule type" value="Genomic_DNA"/>
</dbReference>
<reference evidence="2" key="2">
    <citation type="submission" date="2022-09" db="EMBL/GenBank/DDBJ databases">
        <title>Biosynthetic gene clusters of Dactylosporangioum fulvum.</title>
        <authorList>
            <person name="Caradec T."/>
        </authorList>
    </citation>
    <scope>NUCLEOTIDE SEQUENCE</scope>
    <source>
        <strain evidence="2">NRRL B-16292</strain>
    </source>
</reference>
<dbReference type="InterPro" id="IPR016181">
    <property type="entry name" value="Acyl_CoA_acyltransferase"/>
</dbReference>
<dbReference type="Proteomes" id="UP001059617">
    <property type="component" value="Chromosome"/>
</dbReference>
<proteinExistence type="predicted"/>